<sequence>MDAKAYLISQGWSGPGNPLNPLRRPGGHAGLGLTKPILVARKKNTHGIGNKTTHDHTNQWWLRGFEEALKSVGNDGNSTLLENAPDEKQNGIRSELYRFFVRGEKLEGTIEKRVDGIDTVASSNHVTKRKRDEGAAIEDEARGDSEKKKKKRKKDLADSERPGVSDSKKSADRKRTEKSKRDKKSKSPKKRQSTPNKMDEAEVLGTWKKNEKPERLQSDFSTPTTSPSKYSGGDENDVKKCKPDKDTRMKQKKLRKMEKESKQKLKSKKGRENQ</sequence>
<proteinExistence type="predicted"/>
<reference evidence="1" key="1">
    <citation type="journal article" date="2022" name="bioRxiv">
        <title>Population genetic analysis of Ophidiomyces ophidiicola, the causative agent of snake fungal disease, indicates recent introductions to the USA.</title>
        <authorList>
            <person name="Ladner J.T."/>
            <person name="Palmer J.M."/>
            <person name="Ettinger C.L."/>
            <person name="Stajich J.E."/>
            <person name="Farrell T.M."/>
            <person name="Glorioso B.M."/>
            <person name="Lawson B."/>
            <person name="Price S.J."/>
            <person name="Stengle A.G."/>
            <person name="Grear D.A."/>
            <person name="Lorch J.M."/>
        </authorList>
    </citation>
    <scope>NUCLEOTIDE SEQUENCE</scope>
    <source>
        <strain evidence="1">NWHC 24266-5</strain>
    </source>
</reference>
<protein>
    <submittedName>
        <fullName evidence="1">Uncharacterized protein</fullName>
    </submittedName>
</protein>
<gene>
    <name evidence="1" type="ORF">LOY88_000435</name>
</gene>
<accession>A0ACB8V5A7</accession>
<evidence type="ECO:0000313" key="1">
    <source>
        <dbReference type="EMBL" id="KAI2392969.1"/>
    </source>
</evidence>
<name>A0ACB8V5A7_9EURO</name>
<dbReference type="EMBL" id="JALBCA010000004">
    <property type="protein sequence ID" value="KAI2392969.1"/>
    <property type="molecule type" value="Genomic_DNA"/>
</dbReference>
<comment type="caution">
    <text evidence="1">The sequence shown here is derived from an EMBL/GenBank/DDBJ whole genome shotgun (WGS) entry which is preliminary data.</text>
</comment>
<organism evidence="1">
    <name type="scientific">Ophidiomyces ophidiicola</name>
    <dbReference type="NCBI Taxonomy" id="1387563"/>
    <lineage>
        <taxon>Eukaryota</taxon>
        <taxon>Fungi</taxon>
        <taxon>Dikarya</taxon>
        <taxon>Ascomycota</taxon>
        <taxon>Pezizomycotina</taxon>
        <taxon>Eurotiomycetes</taxon>
        <taxon>Eurotiomycetidae</taxon>
        <taxon>Onygenales</taxon>
        <taxon>Onygenaceae</taxon>
        <taxon>Ophidiomyces</taxon>
    </lineage>
</organism>